<evidence type="ECO:0000313" key="4">
    <source>
        <dbReference type="Proteomes" id="UP000316621"/>
    </source>
</evidence>
<dbReference type="CDD" id="cd22160">
    <property type="entry name" value="F-box_AtFBL13-like"/>
    <property type="match status" value="1"/>
</dbReference>
<dbReference type="EMBL" id="CM010716">
    <property type="protein sequence ID" value="RZC51398.1"/>
    <property type="molecule type" value="Genomic_DNA"/>
</dbReference>
<evidence type="ECO:0000259" key="2">
    <source>
        <dbReference type="PROSITE" id="PS50181"/>
    </source>
</evidence>
<dbReference type="Gene3D" id="2.40.70.10">
    <property type="entry name" value="Acid Proteases"/>
    <property type="match status" value="1"/>
</dbReference>
<dbReference type="SUPFAM" id="SSF81383">
    <property type="entry name" value="F-box domain"/>
    <property type="match status" value="1"/>
</dbReference>
<dbReference type="InterPro" id="IPR021109">
    <property type="entry name" value="Peptidase_aspartic_dom_sf"/>
</dbReference>
<dbReference type="InterPro" id="IPR001810">
    <property type="entry name" value="F-box_dom"/>
</dbReference>
<feature type="region of interest" description="Disordered" evidence="1">
    <location>
        <begin position="345"/>
        <end position="375"/>
    </location>
</feature>
<keyword evidence="4" id="KW-1185">Reference proteome</keyword>
<dbReference type="PROSITE" id="PS50181">
    <property type="entry name" value="FBOX"/>
    <property type="match status" value="1"/>
</dbReference>
<gene>
    <name evidence="3" type="ORF">C5167_019818</name>
</gene>
<reference evidence="3 4" key="1">
    <citation type="journal article" date="2018" name="Science">
        <title>The opium poppy genome and morphinan production.</title>
        <authorList>
            <person name="Guo L."/>
            <person name="Winzer T."/>
            <person name="Yang X."/>
            <person name="Li Y."/>
            <person name="Ning Z."/>
            <person name="He Z."/>
            <person name="Teodor R."/>
            <person name="Lu Y."/>
            <person name="Bowser T.A."/>
            <person name="Graham I.A."/>
            <person name="Ye K."/>
        </authorList>
    </citation>
    <scope>NUCLEOTIDE SEQUENCE [LARGE SCALE GENOMIC DNA]</scope>
    <source>
        <strain evidence="4">cv. HN1</strain>
        <tissue evidence="3">Leaves</tissue>
    </source>
</reference>
<protein>
    <recommendedName>
        <fullName evidence="2">F-box domain-containing protein</fullName>
    </recommendedName>
</protein>
<dbReference type="InterPro" id="IPR055294">
    <property type="entry name" value="FBL60-like"/>
</dbReference>
<evidence type="ECO:0000256" key="1">
    <source>
        <dbReference type="SAM" id="MobiDB-lite"/>
    </source>
</evidence>
<dbReference type="SMART" id="SM00256">
    <property type="entry name" value="FBOX"/>
    <property type="match status" value="1"/>
</dbReference>
<dbReference type="PANTHER" id="PTHR31293">
    <property type="entry name" value="RNI-LIKE SUPERFAMILY PROTEIN"/>
    <property type="match status" value="1"/>
</dbReference>
<dbReference type="InterPro" id="IPR053781">
    <property type="entry name" value="F-box_AtFBL13-like"/>
</dbReference>
<name>A0A4Y7IV70_PAPSO</name>
<organism evidence="3 4">
    <name type="scientific">Papaver somniferum</name>
    <name type="common">Opium poppy</name>
    <dbReference type="NCBI Taxonomy" id="3469"/>
    <lineage>
        <taxon>Eukaryota</taxon>
        <taxon>Viridiplantae</taxon>
        <taxon>Streptophyta</taxon>
        <taxon>Embryophyta</taxon>
        <taxon>Tracheophyta</taxon>
        <taxon>Spermatophyta</taxon>
        <taxon>Magnoliopsida</taxon>
        <taxon>Ranunculales</taxon>
        <taxon>Papaveraceae</taxon>
        <taxon>Papaveroideae</taxon>
        <taxon>Papaver</taxon>
    </lineage>
</organism>
<dbReference type="Pfam" id="PF00646">
    <property type="entry name" value="F-box"/>
    <property type="match status" value="1"/>
</dbReference>
<sequence>MVLINQDPGESQEKDRISELPHSLINLILGFLPTKCVVSTSVLSKRWRHIWTSVPVLELEFPRILEQEYTTRDAERVWELYLLQPQSFMNFVDTKLSLHHETRDIKKFYLDSRDHYYYQTSRVEEWLSSLLTRHSLEEFVFYAERSPDIGFFPSSGTFASLVTLESEVDLFTVNSNETKMLIDYINQWYTDIPAEDYILHRFESLVDAEIDFKRFGVPLPQGEDLVATEVLEKLSNVKLLKISGESETFEALAFPNDLLTNWPTFHNLVHLEFTSAFLEIYPALIVVGHQTGLVMRYDIPDMFEASHNATKKHADLEGQIDDVKTMFTNSLKELTNELGVLRRMGKDKKVQKKKGDGSRKSSKAKEKNYQRDDSQAVKNKAGGCFLCKGPHLARDCPKRVKLSAIVTEGSGEKEETDEVEHVNPIQLCNIVAQKAATQHGLSGADLVYVKVGIHNHRIWGMADTGASHTVMSLSMAEYLVWNYIRMITA</sequence>
<evidence type="ECO:0000313" key="3">
    <source>
        <dbReference type="EMBL" id="RZC51398.1"/>
    </source>
</evidence>
<dbReference type="InterPro" id="IPR036047">
    <property type="entry name" value="F-box-like_dom_sf"/>
</dbReference>
<dbReference type="Gene3D" id="1.20.1280.50">
    <property type="match status" value="1"/>
</dbReference>
<feature type="compositionally biased region" description="Basic and acidic residues" evidence="1">
    <location>
        <begin position="353"/>
        <end position="375"/>
    </location>
</feature>
<dbReference type="PANTHER" id="PTHR31293:SF12">
    <property type="entry name" value="RNI-LIKE SUPERFAMILY PROTEIN"/>
    <property type="match status" value="1"/>
</dbReference>
<accession>A0A4Y7IV70</accession>
<dbReference type="AlphaFoldDB" id="A0A4Y7IV70"/>
<feature type="domain" description="F-box" evidence="2">
    <location>
        <begin position="14"/>
        <end position="64"/>
    </location>
</feature>
<dbReference type="Gramene" id="RZC51398">
    <property type="protein sequence ID" value="RZC51398"/>
    <property type="gene ID" value="C5167_019818"/>
</dbReference>
<dbReference type="Proteomes" id="UP000316621">
    <property type="component" value="Chromosome 2"/>
</dbReference>
<proteinExistence type="predicted"/>